<dbReference type="GO" id="GO:0043937">
    <property type="term" value="P:regulation of sporulation"/>
    <property type="evidence" value="ECO:0007669"/>
    <property type="project" value="InterPro"/>
</dbReference>
<dbReference type="Pfam" id="PF09388">
    <property type="entry name" value="SpoOE-like"/>
    <property type="match status" value="1"/>
</dbReference>
<comment type="caution">
    <text evidence="1">The sequence shown here is derived from an EMBL/GenBank/DDBJ whole genome shotgun (WGS) entry which is preliminary data.</text>
</comment>
<dbReference type="Gene3D" id="4.10.280.10">
    <property type="entry name" value="Helix-loop-helix DNA-binding domain"/>
    <property type="match status" value="1"/>
</dbReference>
<dbReference type="STRING" id="555088.DealDRAFT_2433"/>
<dbReference type="SUPFAM" id="SSF140500">
    <property type="entry name" value="BAS1536-like"/>
    <property type="match status" value="1"/>
</dbReference>
<accession>C0GIX4</accession>
<organism evidence="1 2">
    <name type="scientific">Dethiobacter alkaliphilus AHT 1</name>
    <dbReference type="NCBI Taxonomy" id="555088"/>
    <lineage>
        <taxon>Bacteria</taxon>
        <taxon>Bacillati</taxon>
        <taxon>Bacillota</taxon>
        <taxon>Dethiobacteria</taxon>
        <taxon>Dethiobacterales</taxon>
        <taxon>Dethiobacteraceae</taxon>
        <taxon>Dethiobacter</taxon>
    </lineage>
</organism>
<dbReference type="EMBL" id="ACJM01000013">
    <property type="protein sequence ID" value="EEG76788.1"/>
    <property type="molecule type" value="Genomic_DNA"/>
</dbReference>
<dbReference type="InterPro" id="IPR036638">
    <property type="entry name" value="HLH_DNA-bd_sf"/>
</dbReference>
<dbReference type="RefSeq" id="WP_008517804.1">
    <property type="nucleotide sequence ID" value="NZ_ACJM01000013.1"/>
</dbReference>
<evidence type="ECO:0000313" key="1">
    <source>
        <dbReference type="EMBL" id="EEG76788.1"/>
    </source>
</evidence>
<protein>
    <recommendedName>
        <fullName evidence="3">Spo0E like sporulation regulatory protein</fullName>
    </recommendedName>
</protein>
<keyword evidence="2" id="KW-1185">Reference proteome</keyword>
<dbReference type="InterPro" id="IPR018540">
    <property type="entry name" value="Spo0E-like"/>
</dbReference>
<sequence length="52" mass="6228">MDICEQALLEKLQQELLHTFYKNQGELCNPEVLCKSEELDELVLKIMRRRHV</sequence>
<dbReference type="GO" id="GO:0046983">
    <property type="term" value="F:protein dimerization activity"/>
    <property type="evidence" value="ECO:0007669"/>
    <property type="project" value="InterPro"/>
</dbReference>
<proteinExistence type="predicted"/>
<dbReference type="InterPro" id="IPR037208">
    <property type="entry name" value="Spo0E-like_sf"/>
</dbReference>
<evidence type="ECO:0000313" key="2">
    <source>
        <dbReference type="Proteomes" id="UP000006443"/>
    </source>
</evidence>
<dbReference type="AlphaFoldDB" id="C0GIX4"/>
<name>C0GIX4_DETAL</name>
<reference evidence="1 2" key="1">
    <citation type="submission" date="2009-02" db="EMBL/GenBank/DDBJ databases">
        <title>Sequencing of the draft genome and assembly of Dethiobacter alkaliphilus AHT 1.</title>
        <authorList>
            <consortium name="US DOE Joint Genome Institute (JGI-PGF)"/>
            <person name="Lucas S."/>
            <person name="Copeland A."/>
            <person name="Lapidus A."/>
            <person name="Glavina del Rio T."/>
            <person name="Dalin E."/>
            <person name="Tice H."/>
            <person name="Bruce D."/>
            <person name="Goodwin L."/>
            <person name="Pitluck S."/>
            <person name="Larimer F."/>
            <person name="Land M.L."/>
            <person name="Hauser L."/>
            <person name="Muyzer G."/>
        </authorList>
    </citation>
    <scope>NUCLEOTIDE SEQUENCE [LARGE SCALE GENOMIC DNA]</scope>
    <source>
        <strain evidence="1 2">AHT 1</strain>
    </source>
</reference>
<gene>
    <name evidence="1" type="ORF">DealDRAFT_2433</name>
</gene>
<dbReference type="Proteomes" id="UP000006443">
    <property type="component" value="Unassembled WGS sequence"/>
</dbReference>
<evidence type="ECO:0008006" key="3">
    <source>
        <dbReference type="Google" id="ProtNLM"/>
    </source>
</evidence>